<feature type="transmembrane region" description="Helical" evidence="9">
    <location>
        <begin position="158"/>
        <end position="181"/>
    </location>
</feature>
<feature type="transmembrane region" description="Helical" evidence="9">
    <location>
        <begin position="233"/>
        <end position="253"/>
    </location>
</feature>
<comment type="similarity">
    <text evidence="2">Belongs to the binding-protein-dependent transport system permease family. HisMQ subfamily.</text>
</comment>
<dbReference type="Gene3D" id="1.10.3720.10">
    <property type="entry name" value="MetI-like"/>
    <property type="match status" value="1"/>
</dbReference>
<dbReference type="PROSITE" id="PS50928">
    <property type="entry name" value="ABC_TM1"/>
    <property type="match status" value="1"/>
</dbReference>
<feature type="transmembrane region" description="Helical" evidence="9">
    <location>
        <begin position="193"/>
        <end position="221"/>
    </location>
</feature>
<dbReference type="InterPro" id="IPR043429">
    <property type="entry name" value="ArtM/GltK/GlnP/TcyL/YhdX-like"/>
</dbReference>
<dbReference type="RefSeq" id="WP_007022828.1">
    <property type="nucleotide sequence ID" value="NZ_CH724127.1"/>
</dbReference>
<evidence type="ECO:0000256" key="8">
    <source>
        <dbReference type="ARBA" id="ARBA00023136"/>
    </source>
</evidence>
<dbReference type="Proteomes" id="UP000002171">
    <property type="component" value="Unassembled WGS sequence"/>
</dbReference>
<evidence type="ECO:0000259" key="10">
    <source>
        <dbReference type="PROSITE" id="PS50928"/>
    </source>
</evidence>
<name>A0A7U8C570_NEPCE</name>
<dbReference type="GO" id="GO:0043190">
    <property type="term" value="C:ATP-binding cassette (ABC) transporter complex"/>
    <property type="evidence" value="ECO:0007669"/>
    <property type="project" value="InterPro"/>
</dbReference>
<evidence type="ECO:0000256" key="5">
    <source>
        <dbReference type="ARBA" id="ARBA00022692"/>
    </source>
</evidence>
<dbReference type="GO" id="GO:0006865">
    <property type="term" value="P:amino acid transport"/>
    <property type="evidence" value="ECO:0007669"/>
    <property type="project" value="UniProtKB-KW"/>
</dbReference>
<dbReference type="InterPro" id="IPR035906">
    <property type="entry name" value="MetI-like_sf"/>
</dbReference>
<comment type="subcellular location">
    <subcellularLocation>
        <location evidence="1">Cell inner membrane</location>
        <topology evidence="1">Multi-pass membrane protein</topology>
    </subcellularLocation>
    <subcellularLocation>
        <location evidence="9">Cell membrane</location>
        <topology evidence="9">Multi-pass membrane protein</topology>
    </subcellularLocation>
</comment>
<evidence type="ECO:0000313" key="11">
    <source>
        <dbReference type="EMBL" id="EAR61742.1"/>
    </source>
</evidence>
<organism evidence="11 12">
    <name type="scientific">Neptuniibacter caesariensis</name>
    <dbReference type="NCBI Taxonomy" id="207954"/>
    <lineage>
        <taxon>Bacteria</taxon>
        <taxon>Pseudomonadati</taxon>
        <taxon>Pseudomonadota</taxon>
        <taxon>Gammaproteobacteria</taxon>
        <taxon>Oceanospirillales</taxon>
        <taxon>Oceanospirillaceae</taxon>
        <taxon>Neptuniibacter</taxon>
    </lineage>
</organism>
<evidence type="ECO:0000256" key="1">
    <source>
        <dbReference type="ARBA" id="ARBA00004429"/>
    </source>
</evidence>
<proteinExistence type="inferred from homology"/>
<keyword evidence="3 9" id="KW-0813">Transport</keyword>
<dbReference type="InterPro" id="IPR000515">
    <property type="entry name" value="MetI-like"/>
</dbReference>
<reference evidence="11 12" key="1">
    <citation type="submission" date="2006-02" db="EMBL/GenBank/DDBJ databases">
        <authorList>
            <person name="Pinhassi J."/>
            <person name="Pedros-Alio C."/>
            <person name="Ferriera S."/>
            <person name="Johnson J."/>
            <person name="Kravitz S."/>
            <person name="Halpern A."/>
            <person name="Remington K."/>
            <person name="Beeson K."/>
            <person name="Tran B."/>
            <person name="Rogers Y.-H."/>
            <person name="Friedman R."/>
            <person name="Venter J.C."/>
        </authorList>
    </citation>
    <scope>NUCLEOTIDE SEQUENCE [LARGE SCALE GENOMIC DNA]</scope>
    <source>
        <strain evidence="11 12">MED92</strain>
    </source>
</reference>
<evidence type="ECO:0000313" key="12">
    <source>
        <dbReference type="Proteomes" id="UP000002171"/>
    </source>
</evidence>
<keyword evidence="6" id="KW-0029">Amino-acid transport</keyword>
<dbReference type="PANTHER" id="PTHR30614:SF41">
    <property type="entry name" value="INNER MEMBRANE AMINO-ACID ABC TRANSPORTER PERMEASE PROTEIN YHDY"/>
    <property type="match status" value="1"/>
</dbReference>
<gene>
    <name evidence="11" type="ORF">MED92_04067</name>
</gene>
<keyword evidence="4" id="KW-1003">Cell membrane</keyword>
<evidence type="ECO:0000256" key="4">
    <source>
        <dbReference type="ARBA" id="ARBA00022475"/>
    </source>
</evidence>
<evidence type="ECO:0000256" key="2">
    <source>
        <dbReference type="ARBA" id="ARBA00010072"/>
    </source>
</evidence>
<sequence>MKEFKPLPDQPAPNDTVGPIHWVKDNFFSSAANTIATLLILALLATVIPPLVDWLLISANWSGTTQDACTKDGACWVFVIAWSKQFFYGSYPTEELWRINLCVLMLIGVIASSQLLNKDWRNKFSIPAFLLLPFVCILILDGSWIGLEYVSTDYWGGFALNVLLAAASIIVAFPLSFVWALGRRSEMPFIKSVSILLIEFFRGVPVLALFFMGSVMLPLFFPEGTNVDKLVRVWIVLTLFMAGYMAEVFRGGFQAVPTGQYEAADSLGLSYWQKTLLIILPQVIKVSMPNILATFVMLFKNTTFLLIIGIFEVLSTTQTALTNSNWLGGHSTEGYLFVAIVFWICCYSMSRISASIERKLDTSHKN</sequence>
<dbReference type="EMBL" id="AAOW01000006">
    <property type="protein sequence ID" value="EAR61742.1"/>
    <property type="molecule type" value="Genomic_DNA"/>
</dbReference>
<dbReference type="CDD" id="cd06261">
    <property type="entry name" value="TM_PBP2"/>
    <property type="match status" value="1"/>
</dbReference>
<evidence type="ECO:0000256" key="7">
    <source>
        <dbReference type="ARBA" id="ARBA00022989"/>
    </source>
</evidence>
<keyword evidence="12" id="KW-1185">Reference proteome</keyword>
<evidence type="ECO:0000256" key="9">
    <source>
        <dbReference type="RuleBase" id="RU363032"/>
    </source>
</evidence>
<protein>
    <submittedName>
        <fullName evidence="11">General amino acid ABC transporter, permease protein</fullName>
    </submittedName>
</protein>
<evidence type="ECO:0000256" key="6">
    <source>
        <dbReference type="ARBA" id="ARBA00022970"/>
    </source>
</evidence>
<dbReference type="OrthoDB" id="9771188at2"/>
<keyword evidence="7 9" id="KW-1133">Transmembrane helix</keyword>
<dbReference type="InterPro" id="IPR010065">
    <property type="entry name" value="AA_ABC_transptr_permease_3TM"/>
</dbReference>
<dbReference type="AlphaFoldDB" id="A0A7U8C570"/>
<feature type="transmembrane region" description="Helical" evidence="9">
    <location>
        <begin position="291"/>
        <end position="314"/>
    </location>
</feature>
<evidence type="ECO:0000256" key="3">
    <source>
        <dbReference type="ARBA" id="ARBA00022448"/>
    </source>
</evidence>
<feature type="transmembrane region" description="Helical" evidence="9">
    <location>
        <begin position="128"/>
        <end position="146"/>
    </location>
</feature>
<keyword evidence="8 9" id="KW-0472">Membrane</keyword>
<keyword evidence="5 9" id="KW-0812">Transmembrane</keyword>
<feature type="transmembrane region" description="Helical" evidence="9">
    <location>
        <begin position="31"/>
        <end position="52"/>
    </location>
</feature>
<accession>A0A7U8C570</accession>
<dbReference type="SUPFAM" id="SSF161098">
    <property type="entry name" value="MetI-like"/>
    <property type="match status" value="1"/>
</dbReference>
<dbReference type="GO" id="GO:0022857">
    <property type="term" value="F:transmembrane transporter activity"/>
    <property type="evidence" value="ECO:0007669"/>
    <property type="project" value="InterPro"/>
</dbReference>
<feature type="transmembrane region" description="Helical" evidence="9">
    <location>
        <begin position="334"/>
        <end position="350"/>
    </location>
</feature>
<feature type="domain" description="ABC transmembrane type-1" evidence="10">
    <location>
        <begin position="158"/>
        <end position="353"/>
    </location>
</feature>
<comment type="caution">
    <text evidence="11">The sequence shown here is derived from an EMBL/GenBank/DDBJ whole genome shotgun (WGS) entry which is preliminary data.</text>
</comment>
<dbReference type="PANTHER" id="PTHR30614">
    <property type="entry name" value="MEMBRANE COMPONENT OF AMINO ACID ABC TRANSPORTER"/>
    <property type="match status" value="1"/>
</dbReference>
<feature type="transmembrane region" description="Helical" evidence="9">
    <location>
        <begin position="96"/>
        <end position="116"/>
    </location>
</feature>
<dbReference type="NCBIfam" id="TIGR01726">
    <property type="entry name" value="HEQRo_perm_3TM"/>
    <property type="match status" value="1"/>
</dbReference>
<dbReference type="Pfam" id="PF00528">
    <property type="entry name" value="BPD_transp_1"/>
    <property type="match status" value="1"/>
</dbReference>